<dbReference type="AlphaFoldDB" id="A0A845V350"/>
<dbReference type="InterPro" id="IPR006311">
    <property type="entry name" value="TAT_signal"/>
</dbReference>
<protein>
    <submittedName>
        <fullName evidence="2">Formate dehydrogenase</fullName>
    </submittedName>
</protein>
<dbReference type="NCBIfam" id="TIGR02811">
    <property type="entry name" value="formate_TAT"/>
    <property type="match status" value="1"/>
</dbReference>
<name>A0A845V350_9GAMM</name>
<evidence type="ECO:0000256" key="1">
    <source>
        <dbReference type="SAM" id="MobiDB-lite"/>
    </source>
</evidence>
<keyword evidence="3" id="KW-1185">Reference proteome</keyword>
<dbReference type="PROSITE" id="PS51318">
    <property type="entry name" value="TAT"/>
    <property type="match status" value="1"/>
</dbReference>
<evidence type="ECO:0000313" key="2">
    <source>
        <dbReference type="EMBL" id="NDY95656.1"/>
    </source>
</evidence>
<organism evidence="2 3">
    <name type="scientific">Wenzhouxiangella limi</name>
    <dbReference type="NCBI Taxonomy" id="2707351"/>
    <lineage>
        <taxon>Bacteria</taxon>
        <taxon>Pseudomonadati</taxon>
        <taxon>Pseudomonadota</taxon>
        <taxon>Gammaproteobacteria</taxon>
        <taxon>Chromatiales</taxon>
        <taxon>Wenzhouxiangellaceae</taxon>
        <taxon>Wenzhouxiangella</taxon>
    </lineage>
</organism>
<reference evidence="2 3" key="1">
    <citation type="submission" date="2020-02" db="EMBL/GenBank/DDBJ databases">
        <authorList>
            <person name="Zhang X.-Y."/>
        </authorList>
    </citation>
    <scope>NUCLEOTIDE SEQUENCE [LARGE SCALE GENOMIC DNA]</scope>
    <source>
        <strain evidence="2 3">C33</strain>
    </source>
</reference>
<dbReference type="InterPro" id="IPR014177">
    <property type="entry name" value="Formate_DH_TAT-contain"/>
</dbReference>
<dbReference type="Proteomes" id="UP000484885">
    <property type="component" value="Unassembled WGS sequence"/>
</dbReference>
<proteinExistence type="predicted"/>
<comment type="caution">
    <text evidence="2">The sequence shown here is derived from an EMBL/GenBank/DDBJ whole genome shotgun (WGS) entry which is preliminary data.</text>
</comment>
<sequence length="73" mass="7965">MRKLAEKTKSARVDVGRRRLMTGAVSVGAAAGLGLANITAQAAPAPEQQPETRSAGYHETDHIRRYYRSAREI</sequence>
<evidence type="ECO:0000313" key="3">
    <source>
        <dbReference type="Proteomes" id="UP000484885"/>
    </source>
</evidence>
<dbReference type="EMBL" id="JAAGSC010000040">
    <property type="protein sequence ID" value="NDY95656.1"/>
    <property type="molecule type" value="Genomic_DNA"/>
</dbReference>
<feature type="region of interest" description="Disordered" evidence="1">
    <location>
        <begin position="41"/>
        <end position="61"/>
    </location>
</feature>
<feature type="compositionally biased region" description="Low complexity" evidence="1">
    <location>
        <begin position="41"/>
        <end position="51"/>
    </location>
</feature>
<accession>A0A845V350</accession>
<gene>
    <name evidence="2" type="ORF">G3I74_07950</name>
</gene>